<accession>A0A2K0TDX4</accession>
<sequence>MLAKFILDTLEDSVPSSEIPSAVIYFFFYDQDESYRTAGAAMRSLIKQMVHLASDAFQIVTQTFDIESSDISDNSLRDILKDLLQISQLGTIYCVIDGLDECQNDGSRKMLLDLIASNLRQSSARRNSSIPTLKTLITSRPTVDIHGELYHLPNIQLKANHEDLEIFIKNKVHDLRFDEDLKQKAIHLLGSRVEQTFLWISIVLKSLKVATPLLSEAEMEEMINESPSDLEKLFENIISRIKEAKDIAAQKLLIWAVYGRRPLTLAELEEAIAVQDDSTSKDSTKKYSVALTESGVTTATGVILEIIDGKIHLVHQSAKDFLLKSGHLAEFAFCTSLHPSSYLAKVCMTYLCFTDIVESGSCRNDEFRNAGNIQYPFLQYAARNWYRHLEKEDINKFARLISRLTEPKSPALLTWGAVNGITNLEGARDTWEVALKVNIPWLVDLQIDSTVITKEMVEKAAANGMTEYDYLRRLVKKHDTLFTEDELCLVVEYLDHALAHQILSGHNSTVMTQTVFEAAATNVKYGRLVIEVILDLSTCFIITAEFIRLAQKNDVNGKDIIRLVIDNHNLEIAEEAVQQTVAGGDIDVVKSLFKREQLDGLQLALGSAVKQGNYDLLNLVLDKGEDEITITENYLQDLVNSSRPDDLKTFLRAHEEKPRITESIIIDTANHEEKREYLLLFFLKERGEDFQITEEILEAIIPGEDLKNEALKFLLEERSHEIHMTEGIWKAAAANRRSYGETIRLLIDIKGHELLISEEILRSAAENLNCGHRILKQFLVTKKDDARITEAILKESLGNAFHTLQIENVLKEAQRHGIWINTEEMMRIAAKSKYGNSAMQALLATMKEDEVRITEKVLKEVARNESEGAHEIMGYILRLKDDRIQITEDVLIEATRNPYGYAIMGAIFLENDPRMHITEKLLKMMLEMNTDTQQMSKLIASTKYVDINITEEVLIDAAINGNNVHALGFLFDVHRDKIEITEKAVKAAIGTKHSCHILSVISKFKGKQVQITDEIKDLMSAEQLECWYRPGKYPLSSPRPVVGHVEDVDKTLDSQLVRYNKKGEYWSGEE</sequence>
<dbReference type="Gene3D" id="1.20.5.340">
    <property type="match status" value="1"/>
</dbReference>
<reference evidence="4 5" key="1">
    <citation type="submission" date="2017-02" db="EMBL/GenBank/DDBJ databases">
        <title>Genomes of Trichoderma spp. with biocontrol activity.</title>
        <authorList>
            <person name="Gardiner D."/>
            <person name="Kazan K."/>
            <person name="Vos C."/>
            <person name="Harvey P."/>
        </authorList>
    </citation>
    <scope>NUCLEOTIDE SEQUENCE [LARGE SCALE GENOMIC DNA]</scope>
    <source>
        <strain evidence="4 5">A5MH</strain>
    </source>
</reference>
<dbReference type="InterPro" id="IPR054471">
    <property type="entry name" value="GPIID_WHD"/>
</dbReference>
<dbReference type="Pfam" id="PF23397">
    <property type="entry name" value="DUF7104"/>
    <property type="match status" value="6"/>
</dbReference>
<dbReference type="OrthoDB" id="4894031at2759"/>
<evidence type="ECO:0000313" key="4">
    <source>
        <dbReference type="EMBL" id="PNP43697.1"/>
    </source>
</evidence>
<protein>
    <recommendedName>
        <fullName evidence="6">NACHT domain-containing protein</fullName>
    </recommendedName>
</protein>
<dbReference type="InterPro" id="IPR055530">
    <property type="entry name" value="DUF7104"/>
</dbReference>
<evidence type="ECO:0000259" key="2">
    <source>
        <dbReference type="Pfam" id="PF22939"/>
    </source>
</evidence>
<dbReference type="AlphaFoldDB" id="A0A2K0TDX4"/>
<dbReference type="EMBL" id="MTYH01000037">
    <property type="protein sequence ID" value="PNP43697.1"/>
    <property type="molecule type" value="Genomic_DNA"/>
</dbReference>
<dbReference type="InterPro" id="IPR056884">
    <property type="entry name" value="NPHP3-like_N"/>
</dbReference>
<name>A0A2K0TDX4_9HYPO</name>
<evidence type="ECO:0008006" key="6">
    <source>
        <dbReference type="Google" id="ProtNLM"/>
    </source>
</evidence>
<feature type="domain" description="Nephrocystin 3-like N-terminal" evidence="3">
    <location>
        <begin position="1"/>
        <end position="140"/>
    </location>
</feature>
<dbReference type="PANTHER" id="PTHR10039:SF14">
    <property type="entry name" value="NACHT DOMAIN-CONTAINING PROTEIN"/>
    <property type="match status" value="1"/>
</dbReference>
<evidence type="ECO:0000256" key="1">
    <source>
        <dbReference type="ARBA" id="ARBA00022737"/>
    </source>
</evidence>
<feature type="domain" description="GPI inositol-deacylase winged helix" evidence="2">
    <location>
        <begin position="248"/>
        <end position="332"/>
    </location>
</feature>
<organism evidence="4 5">
    <name type="scientific">Trichoderma gamsii</name>
    <dbReference type="NCBI Taxonomy" id="398673"/>
    <lineage>
        <taxon>Eukaryota</taxon>
        <taxon>Fungi</taxon>
        <taxon>Dikarya</taxon>
        <taxon>Ascomycota</taxon>
        <taxon>Pezizomycotina</taxon>
        <taxon>Sordariomycetes</taxon>
        <taxon>Hypocreomycetidae</taxon>
        <taxon>Hypocreales</taxon>
        <taxon>Hypocreaceae</taxon>
        <taxon>Trichoderma</taxon>
    </lineage>
</organism>
<dbReference type="Pfam" id="PF24883">
    <property type="entry name" value="NPHP3_N"/>
    <property type="match status" value="1"/>
</dbReference>
<evidence type="ECO:0000313" key="5">
    <source>
        <dbReference type="Proteomes" id="UP000236546"/>
    </source>
</evidence>
<evidence type="ECO:0000259" key="3">
    <source>
        <dbReference type="Pfam" id="PF24883"/>
    </source>
</evidence>
<dbReference type="Proteomes" id="UP000236546">
    <property type="component" value="Unassembled WGS sequence"/>
</dbReference>
<gene>
    <name evidence="4" type="ORF">TGAMA5MH_04669</name>
</gene>
<proteinExistence type="predicted"/>
<dbReference type="PANTHER" id="PTHR10039">
    <property type="entry name" value="AMELOGENIN"/>
    <property type="match status" value="1"/>
</dbReference>
<keyword evidence="1" id="KW-0677">Repeat</keyword>
<comment type="caution">
    <text evidence="4">The sequence shown here is derived from an EMBL/GenBank/DDBJ whole genome shotgun (WGS) entry which is preliminary data.</text>
</comment>
<dbReference type="Pfam" id="PF22939">
    <property type="entry name" value="WHD_GPIID"/>
    <property type="match status" value="1"/>
</dbReference>